<comment type="caution">
    <text evidence="1">The sequence shown here is derived from an EMBL/GenBank/DDBJ whole genome shotgun (WGS) entry which is preliminary data.</text>
</comment>
<evidence type="ECO:0000313" key="1">
    <source>
        <dbReference type="EMBL" id="KAK8023280.1"/>
    </source>
</evidence>
<accession>A0ABR1RZD0</accession>
<protein>
    <recommendedName>
        <fullName evidence="3">Secreted protein</fullName>
    </recommendedName>
</protein>
<organism evidence="1 2">
    <name type="scientific">Apiospora marii</name>
    <dbReference type="NCBI Taxonomy" id="335849"/>
    <lineage>
        <taxon>Eukaryota</taxon>
        <taxon>Fungi</taxon>
        <taxon>Dikarya</taxon>
        <taxon>Ascomycota</taxon>
        <taxon>Pezizomycotina</taxon>
        <taxon>Sordariomycetes</taxon>
        <taxon>Xylariomycetidae</taxon>
        <taxon>Amphisphaeriales</taxon>
        <taxon>Apiosporaceae</taxon>
        <taxon>Apiospora</taxon>
    </lineage>
</organism>
<proteinExistence type="predicted"/>
<gene>
    <name evidence="1" type="ORF">PG991_006519</name>
</gene>
<evidence type="ECO:0008006" key="3">
    <source>
        <dbReference type="Google" id="ProtNLM"/>
    </source>
</evidence>
<reference evidence="1 2" key="1">
    <citation type="submission" date="2023-01" db="EMBL/GenBank/DDBJ databases">
        <title>Analysis of 21 Apiospora genomes using comparative genomics revels a genus with tremendous synthesis potential of carbohydrate active enzymes and secondary metabolites.</title>
        <authorList>
            <person name="Sorensen T."/>
        </authorList>
    </citation>
    <scope>NUCLEOTIDE SEQUENCE [LARGE SCALE GENOMIC DNA]</scope>
    <source>
        <strain evidence="1 2">CBS 20057</strain>
    </source>
</reference>
<dbReference type="EMBL" id="JAQQWI010000008">
    <property type="protein sequence ID" value="KAK8023280.1"/>
    <property type="molecule type" value="Genomic_DNA"/>
</dbReference>
<sequence>MGRLPPQPRVLVLLPLLDGVDAPRLHHLGPLAGPANAPAFDRLVGEDDHAMGVAVGARLVADGVLVPSDLAPAGERVEALPQALLGVEELAELVFVPFPHDQGIVRRGTGVGTAAAAVDVRLELQQAGGSGRLELLLELVHVGIQSVLSGVQQEAVVLRGVARVPADAHHGHGDAGGDAGGAEPGTVLGGALDLVDQHFGRELRVGGEHGVDLAPGVGVGHFGAGTDE</sequence>
<evidence type="ECO:0000313" key="2">
    <source>
        <dbReference type="Proteomes" id="UP001396898"/>
    </source>
</evidence>
<keyword evidence="2" id="KW-1185">Reference proteome</keyword>
<dbReference type="Proteomes" id="UP001396898">
    <property type="component" value="Unassembled WGS sequence"/>
</dbReference>
<name>A0ABR1RZD0_9PEZI</name>